<keyword evidence="3" id="KW-1185">Reference proteome</keyword>
<name>S6D4U1_COTCN</name>
<reference evidence="1" key="2">
    <citation type="submission" date="2021-04" db="EMBL/GenBank/DDBJ databases">
        <authorList>
            <person name="Chebbi M.A.C M."/>
        </authorList>
    </citation>
    <scope>NUCLEOTIDE SEQUENCE</scope>
</reference>
<accession>S6D4U1</accession>
<sequence>MSQEKDMEPLAEQFHEAKLLRSLDFEIANFTGSNSLKSYTISMKIYDDPTRRVWNVEIYKFVLDKR</sequence>
<dbReference type="EMBL" id="HF586473">
    <property type="protein sequence ID" value="CCQ71265.1"/>
    <property type="molecule type" value="Genomic_DNA"/>
</dbReference>
<dbReference type="AlphaFoldDB" id="S6D4U1"/>
<evidence type="ECO:0000313" key="1">
    <source>
        <dbReference type="EMBL" id="CAG5092545.1"/>
    </source>
</evidence>
<evidence type="ECO:0000313" key="2">
    <source>
        <dbReference type="EMBL" id="CCQ71265.1"/>
    </source>
</evidence>
<dbReference type="Proteomes" id="UP000786811">
    <property type="component" value="Unassembled WGS sequence"/>
</dbReference>
<dbReference type="EMBL" id="CAJNRD030001120">
    <property type="protein sequence ID" value="CAG5092545.1"/>
    <property type="molecule type" value="Genomic_DNA"/>
</dbReference>
<organism evidence="2">
    <name type="scientific">Cotesia congregata</name>
    <name type="common">Parasitoid wasp</name>
    <name type="synonym">Apanteles congregatus</name>
    <dbReference type="NCBI Taxonomy" id="51543"/>
    <lineage>
        <taxon>Eukaryota</taxon>
        <taxon>Metazoa</taxon>
        <taxon>Ecdysozoa</taxon>
        <taxon>Arthropoda</taxon>
        <taxon>Hexapoda</taxon>
        <taxon>Insecta</taxon>
        <taxon>Pterygota</taxon>
        <taxon>Neoptera</taxon>
        <taxon>Endopterygota</taxon>
        <taxon>Hymenoptera</taxon>
        <taxon>Apocrita</taxon>
        <taxon>Ichneumonoidea</taxon>
        <taxon>Braconidae</taxon>
        <taxon>Microgastrinae</taxon>
        <taxon>Cotesia</taxon>
    </lineage>
</organism>
<gene>
    <name evidence="2" type="primary">CcBV_35.3</name>
    <name evidence="1" type="ORF">HICCMSTLAB_LOCUS6214</name>
</gene>
<evidence type="ECO:0000313" key="3">
    <source>
        <dbReference type="Proteomes" id="UP000786811"/>
    </source>
</evidence>
<reference evidence="2" key="1">
    <citation type="journal article" date="2013" name="Philos. Trans. R. Soc. Lond., B, Biol. Sci.">
        <title>Functional endogenous viral elements in the genome of the parasitoid wasp Cotesia congregata: insights into the evolutionary dynamics of bracoviruses.</title>
        <authorList>
            <person name="Bezier A."/>
            <person name="Louis F."/>
            <person name="Jancek S."/>
            <person name="Periquet G."/>
            <person name="Theze J."/>
            <person name="Gyapay G."/>
            <person name="Musset K."/>
            <person name="Lesobre J."/>
            <person name="Lenoble P."/>
            <person name="Dupuy C."/>
            <person name="Gundersen-Rindal D."/>
            <person name="Herniou E.A.Drezen.J.M."/>
        </authorList>
    </citation>
    <scope>NUCLEOTIDE SEQUENCE</scope>
</reference>
<protein>
    <submittedName>
        <fullName evidence="1">Cc_single_35.3</fullName>
    </submittedName>
</protein>
<proteinExistence type="predicted"/>